<evidence type="ECO:0000313" key="2">
    <source>
        <dbReference type="EMBL" id="KAK0427028.1"/>
    </source>
</evidence>
<comment type="caution">
    <text evidence="2">The sequence shown here is derived from an EMBL/GenBank/DDBJ whole genome shotgun (WGS) entry which is preliminary data.</text>
</comment>
<evidence type="ECO:0000256" key="1">
    <source>
        <dbReference type="SAM" id="MobiDB-lite"/>
    </source>
</evidence>
<accession>A0AA39IMG0</accession>
<dbReference type="EMBL" id="JAUCMV010000001">
    <property type="protein sequence ID" value="KAK0427028.1"/>
    <property type="molecule type" value="Genomic_DNA"/>
</dbReference>
<organism evidence="2 3">
    <name type="scientific">Steinernema hermaphroditum</name>
    <dbReference type="NCBI Taxonomy" id="289476"/>
    <lineage>
        <taxon>Eukaryota</taxon>
        <taxon>Metazoa</taxon>
        <taxon>Ecdysozoa</taxon>
        <taxon>Nematoda</taxon>
        <taxon>Chromadorea</taxon>
        <taxon>Rhabditida</taxon>
        <taxon>Tylenchina</taxon>
        <taxon>Panagrolaimomorpha</taxon>
        <taxon>Strongyloidoidea</taxon>
        <taxon>Steinernematidae</taxon>
        <taxon>Steinernema</taxon>
    </lineage>
</organism>
<sequence length="74" mass="8383">MSSDASASSGFSKSVKNVLERIKSNINEDNKAPEMLTGGMVNQSWEIKLHFDRQMPTTEQRTEADIVKQLRNEK</sequence>
<name>A0AA39IMG0_9BILA</name>
<dbReference type="Proteomes" id="UP001175271">
    <property type="component" value="Unassembled WGS sequence"/>
</dbReference>
<reference evidence="2" key="1">
    <citation type="submission" date="2023-06" db="EMBL/GenBank/DDBJ databases">
        <title>Genomic analysis of the entomopathogenic nematode Steinernema hermaphroditum.</title>
        <authorList>
            <person name="Schwarz E.M."/>
            <person name="Heppert J.K."/>
            <person name="Baniya A."/>
            <person name="Schwartz H.T."/>
            <person name="Tan C.-H."/>
            <person name="Antoshechkin I."/>
            <person name="Sternberg P.W."/>
            <person name="Goodrich-Blair H."/>
            <person name="Dillman A.R."/>
        </authorList>
    </citation>
    <scope>NUCLEOTIDE SEQUENCE</scope>
    <source>
        <strain evidence="2">PS9179</strain>
        <tissue evidence="2">Whole animal</tissue>
    </source>
</reference>
<feature type="compositionally biased region" description="Basic and acidic residues" evidence="1">
    <location>
        <begin position="60"/>
        <end position="74"/>
    </location>
</feature>
<feature type="region of interest" description="Disordered" evidence="1">
    <location>
        <begin position="52"/>
        <end position="74"/>
    </location>
</feature>
<protein>
    <submittedName>
        <fullName evidence="2">Uncharacterized protein</fullName>
    </submittedName>
</protein>
<dbReference type="AlphaFoldDB" id="A0AA39IMG0"/>
<keyword evidence="3" id="KW-1185">Reference proteome</keyword>
<proteinExistence type="predicted"/>
<evidence type="ECO:0000313" key="3">
    <source>
        <dbReference type="Proteomes" id="UP001175271"/>
    </source>
</evidence>
<gene>
    <name evidence="2" type="ORF">QR680_010027</name>
</gene>